<dbReference type="InParanoid" id="E8R0K7"/>
<dbReference type="InterPro" id="IPR011453">
    <property type="entry name" value="DUF1559"/>
</dbReference>
<reference key="1">
    <citation type="submission" date="2010-11" db="EMBL/GenBank/DDBJ databases">
        <title>The complete sequence of chromosome of Isophaera pallida ATCC 43644.</title>
        <authorList>
            <consortium name="US DOE Joint Genome Institute (JGI-PGF)"/>
            <person name="Lucas S."/>
            <person name="Copeland A."/>
            <person name="Lapidus A."/>
            <person name="Bruce D."/>
            <person name="Goodwin L."/>
            <person name="Pitluck S."/>
            <person name="Kyrpides N."/>
            <person name="Mavromatis K."/>
            <person name="Pagani I."/>
            <person name="Ivanova N."/>
            <person name="Saunders E."/>
            <person name="Brettin T."/>
            <person name="Detter J.C."/>
            <person name="Han C."/>
            <person name="Tapia R."/>
            <person name="Land M."/>
            <person name="Hauser L."/>
            <person name="Markowitz V."/>
            <person name="Cheng J.-F."/>
            <person name="Hugenholtz P."/>
            <person name="Woyke T."/>
            <person name="Wu D."/>
            <person name="Eisen J.A."/>
        </authorList>
    </citation>
    <scope>NUCLEOTIDE SEQUENCE</scope>
    <source>
        <strain>ATCC 43644</strain>
    </source>
</reference>
<dbReference type="PANTHER" id="PTHR30093">
    <property type="entry name" value="GENERAL SECRETION PATHWAY PROTEIN G"/>
    <property type="match status" value="1"/>
</dbReference>
<feature type="domain" description="DUF1559" evidence="1">
    <location>
        <begin position="38"/>
        <end position="351"/>
    </location>
</feature>
<dbReference type="STRING" id="575540.Isop_2773"/>
<dbReference type="HOGENOM" id="CLU_041661_0_0_0"/>
<dbReference type="Proteomes" id="UP000008631">
    <property type="component" value="Chromosome"/>
</dbReference>
<keyword evidence="3" id="KW-1185">Reference proteome</keyword>
<dbReference type="KEGG" id="ipa:Isop_2773"/>
<proteinExistence type="predicted"/>
<dbReference type="NCBIfam" id="TIGR02532">
    <property type="entry name" value="IV_pilin_GFxxxE"/>
    <property type="match status" value="1"/>
</dbReference>
<dbReference type="RefSeq" id="WP_013565627.1">
    <property type="nucleotide sequence ID" value="NC_014962.1"/>
</dbReference>
<gene>
    <name evidence="2" type="ordered locus">Isop_2773</name>
</gene>
<dbReference type="InterPro" id="IPR027558">
    <property type="entry name" value="Pre_pil_HX9DG_C"/>
</dbReference>
<dbReference type="PANTHER" id="PTHR30093:SF2">
    <property type="entry name" value="TYPE II SECRETION SYSTEM PROTEIN H"/>
    <property type="match status" value="1"/>
</dbReference>
<reference evidence="2 3" key="2">
    <citation type="journal article" date="2011" name="Stand. Genomic Sci.">
        <title>Complete genome sequence of Isosphaera pallida type strain (IS1B).</title>
        <authorList>
            <consortium name="US DOE Joint Genome Institute (JGI-PGF)"/>
            <person name="Goker M."/>
            <person name="Cleland D."/>
            <person name="Saunders E."/>
            <person name="Lapidus A."/>
            <person name="Nolan M."/>
            <person name="Lucas S."/>
            <person name="Hammon N."/>
            <person name="Deshpande S."/>
            <person name="Cheng J.F."/>
            <person name="Tapia R."/>
            <person name="Han C."/>
            <person name="Goodwin L."/>
            <person name="Pitluck S."/>
            <person name="Liolios K."/>
            <person name="Pagani I."/>
            <person name="Ivanova N."/>
            <person name="Mavromatis K."/>
            <person name="Pati A."/>
            <person name="Chen A."/>
            <person name="Palaniappan K."/>
            <person name="Land M."/>
            <person name="Hauser L."/>
            <person name="Chang Y.J."/>
            <person name="Jeffries C.D."/>
            <person name="Detter J.C."/>
            <person name="Beck B."/>
            <person name="Woyke T."/>
            <person name="Bristow J."/>
            <person name="Eisen J.A."/>
            <person name="Markowitz V."/>
            <person name="Hugenholtz P."/>
            <person name="Kyrpides N.C."/>
            <person name="Klenk H.P."/>
        </authorList>
    </citation>
    <scope>NUCLEOTIDE SEQUENCE [LARGE SCALE GENOMIC DNA]</scope>
    <source>
        <strain evidence="3">ATCC 43644 / DSM 9630 / IS1B</strain>
    </source>
</reference>
<dbReference type="Pfam" id="PF07596">
    <property type="entry name" value="SBP_bac_10"/>
    <property type="match status" value="1"/>
</dbReference>
<dbReference type="PROSITE" id="PS00409">
    <property type="entry name" value="PROKAR_NTER_METHYL"/>
    <property type="match status" value="1"/>
</dbReference>
<evidence type="ECO:0000313" key="2">
    <source>
        <dbReference type="EMBL" id="ADV63339.1"/>
    </source>
</evidence>
<name>E8R0K7_ISOPI</name>
<dbReference type="NCBIfam" id="TIGR04294">
    <property type="entry name" value="pre_pil_HX9DG"/>
    <property type="match status" value="1"/>
</dbReference>
<dbReference type="Gene3D" id="3.30.700.10">
    <property type="entry name" value="Glycoprotein, Type 4 Pilin"/>
    <property type="match status" value="1"/>
</dbReference>
<dbReference type="InterPro" id="IPR012902">
    <property type="entry name" value="N_methyl_site"/>
</dbReference>
<sequence>MPFHDLNQRSRRGFTLIELLVVIAIIAVLIALLLPAVQAAREAARRSQCVNNLKQLGLALANYESTHGSYPMGGSPGRRRDNPADLIGGISGSPWGSWSAHSMMLPYLEQSALYNTLNFMVATQGPLEFGPIALTTGITTRIQSFICPSTPEIVGTFYGRPRPGLSYFSSMGASMLFDGNLTASRPNGLFNHGGQPVTVAGVTDGTSNTIAFAEWRIGDFNPNRLSIQDVINIQGTFPPGASWGSPLLNMPAGGQPFQQWIQICAAQYQPSLGNGNLNRSWIGEQWATGMPGRTMGTILLPPNSPFPNCNINTWGQGDWDTPGMWNMSSYHAGGGNACFADGSVRFIKTSMALLPFWALGTRDQGDVVDASAL</sequence>
<dbReference type="EMBL" id="CP002353">
    <property type="protein sequence ID" value="ADV63339.1"/>
    <property type="molecule type" value="Genomic_DNA"/>
</dbReference>
<evidence type="ECO:0000259" key="1">
    <source>
        <dbReference type="Pfam" id="PF07596"/>
    </source>
</evidence>
<dbReference type="eggNOG" id="COG2165">
    <property type="taxonomic scope" value="Bacteria"/>
</dbReference>
<dbReference type="OrthoDB" id="254660at2"/>
<protein>
    <recommendedName>
        <fullName evidence="1">DUF1559 domain-containing protein</fullName>
    </recommendedName>
</protein>
<accession>E8R0K7</accession>
<dbReference type="InterPro" id="IPR045584">
    <property type="entry name" value="Pilin-like"/>
</dbReference>
<organism evidence="2 3">
    <name type="scientific">Isosphaera pallida (strain ATCC 43644 / DSM 9630 / IS1B)</name>
    <dbReference type="NCBI Taxonomy" id="575540"/>
    <lineage>
        <taxon>Bacteria</taxon>
        <taxon>Pseudomonadati</taxon>
        <taxon>Planctomycetota</taxon>
        <taxon>Planctomycetia</taxon>
        <taxon>Isosphaerales</taxon>
        <taxon>Isosphaeraceae</taxon>
        <taxon>Isosphaera</taxon>
    </lineage>
</organism>
<evidence type="ECO:0000313" key="3">
    <source>
        <dbReference type="Proteomes" id="UP000008631"/>
    </source>
</evidence>
<dbReference type="Pfam" id="PF07963">
    <property type="entry name" value="N_methyl"/>
    <property type="match status" value="1"/>
</dbReference>
<dbReference type="SUPFAM" id="SSF54523">
    <property type="entry name" value="Pili subunits"/>
    <property type="match status" value="1"/>
</dbReference>
<dbReference type="AlphaFoldDB" id="E8R0K7"/>